<sequence>MCWYGMKLKSYFVIARKHPKLSHKEERLLIRHARKGNVESKKKLMLHLTGFFLYRVLTKLHGDSLRSKGEDIIQECFLYADTRLNSYKLWFKKKGGR</sequence>
<dbReference type="EMBL" id="MFYX01000092">
    <property type="protein sequence ID" value="OGK03282.1"/>
    <property type="molecule type" value="Genomic_DNA"/>
</dbReference>
<proteinExistence type="predicted"/>
<dbReference type="Proteomes" id="UP000179243">
    <property type="component" value="Unassembled WGS sequence"/>
</dbReference>
<dbReference type="GO" id="GO:0003700">
    <property type="term" value="F:DNA-binding transcription factor activity"/>
    <property type="evidence" value="ECO:0007669"/>
    <property type="project" value="InterPro"/>
</dbReference>
<dbReference type="GO" id="GO:0006352">
    <property type="term" value="P:DNA-templated transcription initiation"/>
    <property type="evidence" value="ECO:0007669"/>
    <property type="project" value="InterPro"/>
</dbReference>
<accession>A0A1F7F9T8</accession>
<gene>
    <name evidence="1" type="ORF">A2519_13225</name>
</gene>
<name>A0A1F7F9T8_UNCRA</name>
<protein>
    <recommendedName>
        <fullName evidence="3">RNA polymerase sigma-70 region 2 domain-containing protein</fullName>
    </recommendedName>
</protein>
<evidence type="ECO:0000313" key="1">
    <source>
        <dbReference type="EMBL" id="OGK03282.1"/>
    </source>
</evidence>
<dbReference type="InterPro" id="IPR013325">
    <property type="entry name" value="RNA_pol_sigma_r2"/>
</dbReference>
<evidence type="ECO:0008006" key="3">
    <source>
        <dbReference type="Google" id="ProtNLM"/>
    </source>
</evidence>
<dbReference type="AlphaFoldDB" id="A0A1F7F9T8"/>
<comment type="caution">
    <text evidence="1">The sequence shown here is derived from an EMBL/GenBank/DDBJ whole genome shotgun (WGS) entry which is preliminary data.</text>
</comment>
<reference evidence="1 2" key="1">
    <citation type="journal article" date="2016" name="Nat. Commun.">
        <title>Thousands of microbial genomes shed light on interconnected biogeochemical processes in an aquifer system.</title>
        <authorList>
            <person name="Anantharaman K."/>
            <person name="Brown C.T."/>
            <person name="Hug L.A."/>
            <person name="Sharon I."/>
            <person name="Castelle C.J."/>
            <person name="Probst A.J."/>
            <person name="Thomas B.C."/>
            <person name="Singh A."/>
            <person name="Wilkins M.J."/>
            <person name="Karaoz U."/>
            <person name="Brodie E.L."/>
            <person name="Williams K.H."/>
            <person name="Hubbard S.S."/>
            <person name="Banfield J.F."/>
        </authorList>
    </citation>
    <scope>NUCLEOTIDE SEQUENCE [LARGE SCALE GENOMIC DNA]</scope>
</reference>
<dbReference type="SUPFAM" id="SSF88946">
    <property type="entry name" value="Sigma2 domain of RNA polymerase sigma factors"/>
    <property type="match status" value="1"/>
</dbReference>
<organism evidence="1 2">
    <name type="scientific">Candidatus Raymondbacteria bacterium RIFOXYD12_FULL_49_13</name>
    <dbReference type="NCBI Taxonomy" id="1817890"/>
    <lineage>
        <taxon>Bacteria</taxon>
        <taxon>Raymondiibacteriota</taxon>
    </lineage>
</organism>
<evidence type="ECO:0000313" key="2">
    <source>
        <dbReference type="Proteomes" id="UP000179243"/>
    </source>
</evidence>